<dbReference type="AlphaFoldDB" id="A0A7W4NT21"/>
<evidence type="ECO:0000313" key="2">
    <source>
        <dbReference type="Proteomes" id="UP000589085"/>
    </source>
</evidence>
<name>A0A7W4NT21_9PROT</name>
<organism evidence="1 2">
    <name type="scientific">Gluconacetobacter sacchari</name>
    <dbReference type="NCBI Taxonomy" id="92759"/>
    <lineage>
        <taxon>Bacteria</taxon>
        <taxon>Pseudomonadati</taxon>
        <taxon>Pseudomonadota</taxon>
        <taxon>Alphaproteobacteria</taxon>
        <taxon>Acetobacterales</taxon>
        <taxon>Acetobacteraceae</taxon>
        <taxon>Gluconacetobacter</taxon>
    </lineage>
</organism>
<proteinExistence type="predicted"/>
<protein>
    <submittedName>
        <fullName evidence="1">Uncharacterized protein</fullName>
    </submittedName>
</protein>
<dbReference type="Proteomes" id="UP000589085">
    <property type="component" value="Unassembled WGS sequence"/>
</dbReference>
<sequence>MREAQVQGSRSDMQHSGGGVAGCHYAPFPAGLFLVSRGWHRLVFLSVMRGANRGVVRASVKIALHLQVSHLGRRRREIFSNKNRSAADFFCETTGRCETPQVYATNSDRNFLL</sequence>
<comment type="caution">
    <text evidence="1">The sequence shown here is derived from an EMBL/GenBank/DDBJ whole genome shotgun (WGS) entry which is preliminary data.</text>
</comment>
<dbReference type="RefSeq" id="WP_182998667.1">
    <property type="nucleotide sequence ID" value="NZ_JABEQJ010000026.1"/>
</dbReference>
<reference evidence="1 2" key="1">
    <citation type="submission" date="2020-04" db="EMBL/GenBank/DDBJ databases">
        <title>Description of novel Gluconacetobacter.</title>
        <authorList>
            <person name="Sombolestani A."/>
        </authorList>
    </citation>
    <scope>NUCLEOTIDE SEQUENCE [LARGE SCALE GENOMIC DNA]</scope>
    <source>
        <strain evidence="1 2">LMG 19747</strain>
    </source>
</reference>
<accession>A0A7W4NT21</accession>
<evidence type="ECO:0000313" key="1">
    <source>
        <dbReference type="EMBL" id="MBB2161835.1"/>
    </source>
</evidence>
<gene>
    <name evidence="1" type="ORF">HLH48_16955</name>
</gene>
<dbReference type="PROSITE" id="PS51257">
    <property type="entry name" value="PROKAR_LIPOPROTEIN"/>
    <property type="match status" value="1"/>
</dbReference>
<dbReference type="EMBL" id="JABEQJ010000026">
    <property type="protein sequence ID" value="MBB2161835.1"/>
    <property type="molecule type" value="Genomic_DNA"/>
</dbReference>